<dbReference type="InterPro" id="IPR008920">
    <property type="entry name" value="TF_FadR/GntR_C"/>
</dbReference>
<protein>
    <submittedName>
        <fullName evidence="5">FadR family transcriptional regulator</fullName>
    </submittedName>
</protein>
<comment type="caution">
    <text evidence="5">The sequence shown here is derived from an EMBL/GenBank/DDBJ whole genome shotgun (WGS) entry which is preliminary data.</text>
</comment>
<dbReference type="EMBL" id="STGV01000001">
    <property type="protein sequence ID" value="THV25160.1"/>
    <property type="molecule type" value="Genomic_DNA"/>
</dbReference>
<evidence type="ECO:0000256" key="1">
    <source>
        <dbReference type="ARBA" id="ARBA00023015"/>
    </source>
</evidence>
<dbReference type="Proteomes" id="UP000308828">
    <property type="component" value="Unassembled WGS sequence"/>
</dbReference>
<accession>A0A4S8P4W6</accession>
<dbReference type="CDD" id="cd07377">
    <property type="entry name" value="WHTH_GntR"/>
    <property type="match status" value="1"/>
</dbReference>
<evidence type="ECO:0000313" key="5">
    <source>
        <dbReference type="EMBL" id="THV25160.1"/>
    </source>
</evidence>
<dbReference type="Pfam" id="PF07729">
    <property type="entry name" value="FCD"/>
    <property type="match status" value="1"/>
</dbReference>
<evidence type="ECO:0000313" key="6">
    <source>
        <dbReference type="Proteomes" id="UP000308828"/>
    </source>
</evidence>
<dbReference type="InterPro" id="IPR011711">
    <property type="entry name" value="GntR_C"/>
</dbReference>
<dbReference type="InterPro" id="IPR036388">
    <property type="entry name" value="WH-like_DNA-bd_sf"/>
</dbReference>
<dbReference type="Gene3D" id="1.20.120.530">
    <property type="entry name" value="GntR ligand-binding domain-like"/>
    <property type="match status" value="1"/>
</dbReference>
<gene>
    <name evidence="5" type="ORF">FAA97_02855</name>
</gene>
<dbReference type="PROSITE" id="PS50949">
    <property type="entry name" value="HTH_GNTR"/>
    <property type="match status" value="1"/>
</dbReference>
<dbReference type="Gene3D" id="1.10.10.10">
    <property type="entry name" value="Winged helix-like DNA-binding domain superfamily/Winged helix DNA-binding domain"/>
    <property type="match status" value="1"/>
</dbReference>
<dbReference type="SMART" id="SM00345">
    <property type="entry name" value="HTH_GNTR"/>
    <property type="match status" value="1"/>
</dbReference>
<reference evidence="5 6" key="1">
    <citation type="submission" date="2019-04" db="EMBL/GenBank/DDBJ databases">
        <title>Genome sequence of strain shin9-1.</title>
        <authorList>
            <person name="Gao J."/>
            <person name="Sun J."/>
        </authorList>
    </citation>
    <scope>NUCLEOTIDE SEQUENCE [LARGE SCALE GENOMIC DNA]</scope>
    <source>
        <strain evidence="6">shin9-1</strain>
    </source>
</reference>
<proteinExistence type="predicted"/>
<dbReference type="GO" id="GO:0003700">
    <property type="term" value="F:DNA-binding transcription factor activity"/>
    <property type="evidence" value="ECO:0007669"/>
    <property type="project" value="InterPro"/>
</dbReference>
<name>A0A4S8P4W6_9HYPH</name>
<dbReference type="InterPro" id="IPR000524">
    <property type="entry name" value="Tscrpt_reg_HTH_GntR"/>
</dbReference>
<evidence type="ECO:0000259" key="4">
    <source>
        <dbReference type="PROSITE" id="PS50949"/>
    </source>
</evidence>
<dbReference type="GO" id="GO:0003677">
    <property type="term" value="F:DNA binding"/>
    <property type="evidence" value="ECO:0007669"/>
    <property type="project" value="UniProtKB-KW"/>
</dbReference>
<dbReference type="Pfam" id="PF00392">
    <property type="entry name" value="GntR"/>
    <property type="match status" value="1"/>
</dbReference>
<dbReference type="PANTHER" id="PTHR43537">
    <property type="entry name" value="TRANSCRIPTIONAL REGULATOR, GNTR FAMILY"/>
    <property type="match status" value="1"/>
</dbReference>
<dbReference type="AlphaFoldDB" id="A0A4S8P4W6"/>
<dbReference type="SMART" id="SM00895">
    <property type="entry name" value="FCD"/>
    <property type="match status" value="1"/>
</dbReference>
<dbReference type="OrthoDB" id="9028214at2"/>
<organism evidence="5 6">
    <name type="scientific">Peteryoungia ipomoeae</name>
    <dbReference type="NCBI Taxonomy" id="1210932"/>
    <lineage>
        <taxon>Bacteria</taxon>
        <taxon>Pseudomonadati</taxon>
        <taxon>Pseudomonadota</taxon>
        <taxon>Alphaproteobacteria</taxon>
        <taxon>Hyphomicrobiales</taxon>
        <taxon>Rhizobiaceae</taxon>
        <taxon>Peteryoungia</taxon>
    </lineage>
</organism>
<dbReference type="SUPFAM" id="SSF46785">
    <property type="entry name" value="Winged helix' DNA-binding domain"/>
    <property type="match status" value="1"/>
</dbReference>
<evidence type="ECO:0000256" key="2">
    <source>
        <dbReference type="ARBA" id="ARBA00023125"/>
    </source>
</evidence>
<dbReference type="RefSeq" id="WP_136597008.1">
    <property type="nucleotide sequence ID" value="NZ_STGV01000001.1"/>
</dbReference>
<dbReference type="InterPro" id="IPR036390">
    <property type="entry name" value="WH_DNA-bd_sf"/>
</dbReference>
<dbReference type="PANTHER" id="PTHR43537:SF44">
    <property type="entry name" value="GNTR FAMILY REGULATORY PROTEIN"/>
    <property type="match status" value="1"/>
</dbReference>
<keyword evidence="6" id="KW-1185">Reference proteome</keyword>
<evidence type="ECO:0000256" key="3">
    <source>
        <dbReference type="ARBA" id="ARBA00023163"/>
    </source>
</evidence>
<dbReference type="PRINTS" id="PR00035">
    <property type="entry name" value="HTHGNTR"/>
</dbReference>
<feature type="domain" description="HTH gntR-type" evidence="4">
    <location>
        <begin position="16"/>
        <end position="84"/>
    </location>
</feature>
<keyword evidence="3" id="KW-0804">Transcription</keyword>
<dbReference type="SUPFAM" id="SSF48008">
    <property type="entry name" value="GntR ligand-binding domain-like"/>
    <property type="match status" value="1"/>
</dbReference>
<keyword evidence="1" id="KW-0805">Transcription regulation</keyword>
<sequence>MRREDIRGLRLGTELRTTHAKVVEEIGLSIVGGKYPVGAVLPGDQALESQFDVSRSVLREAMKTLTAKGLIVAKSRVGTRVREQCHWNLLDEDVLRWHFNVGVTPDFVEQLYDVRLLLEPAAAAAAAMRATPEDCDELRGYALQLGSEAISLQERVEADLRFHILLTLLSGNIFYDGMLGFIKSALEGALKISLSPDLAARRHNIVEAHLAIVEAVERRDPEAARATTQAVVEGGRSTALAGILAIAKG</sequence>
<keyword evidence="2" id="KW-0238">DNA-binding</keyword>